<dbReference type="PANTHER" id="PTHR34145">
    <property type="entry name" value="OS02G0105600 PROTEIN"/>
    <property type="match status" value="1"/>
</dbReference>
<sequence length="530" mass="60378">MNRDSNIHLLPEPVIHKIFSLLSSQDAIRASASSKLWRSAWISFPIFSFDEATSPFKNSDFFDHVDRSLALWCHRCDNSINMEKLSLSAAISNAHSFSGLLNVVAVATGRNVKAVELTNCDEYFWTMTESDSLWPLLSACESLGDLSLELFRIFFLNSLAETSSLKKLKLAFTRIDNNSFRNLLASFPLLENLDIHRCFGFTELYISLPNLVKLKMFNYENLPPKVVIEAPNLQSFSYIRSFNSAGGIVFSTTMKSLTSLRIDRCHFVSVSSIDELIAQIPNLEDLALESSKFLDGTRISHSNLKILKLHWCKGFTELEIDTPSLSFFCYYGRIVQFSTFRYCSGILNAQLIMGSPDTEWFWFIKLRNFLECLRDCRAVKLRGYLEGFSEQLKNDNFLPDPFSEMRHLDISNRTLRITDFSCFVYAMLELFPCLETLFLKTSIADIVIEVDKNGSVSLKWRKFLNVDGDTSKSIDDAMDEIMENNFRLDCGLAASQITRDMLELRAEMLLCLADLLVSPISNLNFEGGEI</sequence>
<dbReference type="AlphaFoldDB" id="A0AA88AYS8"/>
<evidence type="ECO:0000259" key="2">
    <source>
        <dbReference type="Pfam" id="PF23622"/>
    </source>
</evidence>
<dbReference type="SUPFAM" id="SSF81383">
    <property type="entry name" value="F-box domain"/>
    <property type="match status" value="1"/>
</dbReference>
<dbReference type="InterPro" id="IPR032675">
    <property type="entry name" value="LRR_dom_sf"/>
</dbReference>
<dbReference type="Pfam" id="PF23622">
    <property type="entry name" value="LRR_At1g61320_AtMIF1"/>
    <property type="match status" value="1"/>
</dbReference>
<dbReference type="InterPro" id="IPR053772">
    <property type="entry name" value="At1g61320/At1g61330-like"/>
</dbReference>
<dbReference type="EMBL" id="BTGU01000062">
    <property type="protein sequence ID" value="GMN56281.1"/>
    <property type="molecule type" value="Genomic_DNA"/>
</dbReference>
<dbReference type="Gene3D" id="1.20.1280.50">
    <property type="match status" value="1"/>
</dbReference>
<dbReference type="Proteomes" id="UP001187192">
    <property type="component" value="Unassembled WGS sequence"/>
</dbReference>
<feature type="domain" description="At1g61320/AtMIF1 LRR" evidence="2">
    <location>
        <begin position="140"/>
        <end position="292"/>
    </location>
</feature>
<dbReference type="Pfam" id="PF00646">
    <property type="entry name" value="F-box"/>
    <property type="match status" value="1"/>
</dbReference>
<dbReference type="InterPro" id="IPR036047">
    <property type="entry name" value="F-box-like_dom_sf"/>
</dbReference>
<keyword evidence="4" id="KW-1185">Reference proteome</keyword>
<dbReference type="SUPFAM" id="SSF52047">
    <property type="entry name" value="RNI-like"/>
    <property type="match status" value="1"/>
</dbReference>
<proteinExistence type="predicted"/>
<accession>A0AA88AYS8</accession>
<name>A0AA88AYS8_FICCA</name>
<evidence type="ECO:0008006" key="5">
    <source>
        <dbReference type="Google" id="ProtNLM"/>
    </source>
</evidence>
<gene>
    <name evidence="3" type="ORF">TIFTF001_025384</name>
</gene>
<dbReference type="InterPro" id="IPR055357">
    <property type="entry name" value="LRR_At1g61320_AtMIF1"/>
</dbReference>
<dbReference type="InterPro" id="IPR001810">
    <property type="entry name" value="F-box_dom"/>
</dbReference>
<dbReference type="PANTHER" id="PTHR34145:SF51">
    <property type="entry name" value="FBD DOMAIN-CONTAINING PROTEIN"/>
    <property type="match status" value="1"/>
</dbReference>
<protein>
    <recommendedName>
        <fullName evidence="5">F-box domain-containing protein</fullName>
    </recommendedName>
</protein>
<comment type="caution">
    <text evidence="3">The sequence shown here is derived from an EMBL/GenBank/DDBJ whole genome shotgun (WGS) entry which is preliminary data.</text>
</comment>
<evidence type="ECO:0000313" key="4">
    <source>
        <dbReference type="Proteomes" id="UP001187192"/>
    </source>
</evidence>
<evidence type="ECO:0000259" key="1">
    <source>
        <dbReference type="Pfam" id="PF00646"/>
    </source>
</evidence>
<feature type="domain" description="F-box" evidence="1">
    <location>
        <begin position="8"/>
        <end position="47"/>
    </location>
</feature>
<evidence type="ECO:0000313" key="3">
    <source>
        <dbReference type="EMBL" id="GMN56281.1"/>
    </source>
</evidence>
<reference evidence="3" key="1">
    <citation type="submission" date="2023-07" db="EMBL/GenBank/DDBJ databases">
        <title>draft genome sequence of fig (Ficus carica).</title>
        <authorList>
            <person name="Takahashi T."/>
            <person name="Nishimura K."/>
        </authorList>
    </citation>
    <scope>NUCLEOTIDE SEQUENCE</scope>
</reference>
<dbReference type="Gene3D" id="3.80.10.10">
    <property type="entry name" value="Ribonuclease Inhibitor"/>
    <property type="match status" value="2"/>
</dbReference>
<organism evidence="3 4">
    <name type="scientific">Ficus carica</name>
    <name type="common">Common fig</name>
    <dbReference type="NCBI Taxonomy" id="3494"/>
    <lineage>
        <taxon>Eukaryota</taxon>
        <taxon>Viridiplantae</taxon>
        <taxon>Streptophyta</taxon>
        <taxon>Embryophyta</taxon>
        <taxon>Tracheophyta</taxon>
        <taxon>Spermatophyta</taxon>
        <taxon>Magnoliopsida</taxon>
        <taxon>eudicotyledons</taxon>
        <taxon>Gunneridae</taxon>
        <taxon>Pentapetalae</taxon>
        <taxon>rosids</taxon>
        <taxon>fabids</taxon>
        <taxon>Rosales</taxon>
        <taxon>Moraceae</taxon>
        <taxon>Ficeae</taxon>
        <taxon>Ficus</taxon>
    </lineage>
</organism>